<evidence type="ECO:0000256" key="1">
    <source>
        <dbReference type="ARBA" id="ARBA00004323"/>
    </source>
</evidence>
<evidence type="ECO:0000256" key="6">
    <source>
        <dbReference type="ARBA" id="ARBA00022692"/>
    </source>
</evidence>
<dbReference type="UniPathway" id="UPA00378"/>
<keyword evidence="6 12" id="KW-0812">Transmembrane</keyword>
<dbReference type="InterPro" id="IPR055270">
    <property type="entry name" value="Glyco_tran_10_C"/>
</dbReference>
<dbReference type="Proteomes" id="UP000085678">
    <property type="component" value="Unplaced"/>
</dbReference>
<comment type="pathway">
    <text evidence="2">Protein modification; protein glycosylation.</text>
</comment>
<keyword evidence="4 12" id="KW-0328">Glycosyltransferase</keyword>
<protein>
    <recommendedName>
        <fullName evidence="12">Fucosyltransferase</fullName>
        <ecNumber evidence="12">2.4.1.-</ecNumber>
    </recommendedName>
</protein>
<dbReference type="GeneID" id="106155217"/>
<keyword evidence="7" id="KW-0735">Signal-anchor</keyword>
<dbReference type="STRING" id="7574.A0A1S3HH28"/>
<feature type="domain" description="Fucosyltransferase N-terminal" evidence="15">
    <location>
        <begin position="50"/>
        <end position="160"/>
    </location>
</feature>
<evidence type="ECO:0000259" key="14">
    <source>
        <dbReference type="Pfam" id="PF00852"/>
    </source>
</evidence>
<evidence type="ECO:0000256" key="3">
    <source>
        <dbReference type="ARBA" id="ARBA00008919"/>
    </source>
</evidence>
<dbReference type="FunFam" id="3.40.50.11660:FF:000004">
    <property type="entry name" value="Glycoprotein 3-alpha-L-fucosyltransferase A"/>
    <property type="match status" value="1"/>
</dbReference>
<feature type="region of interest" description="Disordered" evidence="13">
    <location>
        <begin position="369"/>
        <end position="388"/>
    </location>
</feature>
<dbReference type="InterPro" id="IPR038577">
    <property type="entry name" value="GT10-like_C_sf"/>
</dbReference>
<keyword evidence="8 12" id="KW-1133">Transmembrane helix</keyword>
<dbReference type="GO" id="GO:0000139">
    <property type="term" value="C:Golgi membrane"/>
    <property type="evidence" value="ECO:0007669"/>
    <property type="project" value="UniProtKB-SubCell"/>
</dbReference>
<dbReference type="EC" id="2.4.1.-" evidence="12"/>
<evidence type="ECO:0000256" key="5">
    <source>
        <dbReference type="ARBA" id="ARBA00022679"/>
    </source>
</evidence>
<keyword evidence="10 12" id="KW-0472">Membrane</keyword>
<evidence type="ECO:0000256" key="8">
    <source>
        <dbReference type="ARBA" id="ARBA00022989"/>
    </source>
</evidence>
<dbReference type="PANTHER" id="PTHR48438">
    <property type="entry name" value="ALPHA-(1,3)-FUCOSYLTRANSFERASE C-RELATED"/>
    <property type="match status" value="1"/>
</dbReference>
<evidence type="ECO:0000256" key="9">
    <source>
        <dbReference type="ARBA" id="ARBA00023034"/>
    </source>
</evidence>
<dbReference type="GO" id="GO:0008417">
    <property type="term" value="F:fucosyltransferase activity"/>
    <property type="evidence" value="ECO:0007669"/>
    <property type="project" value="InterPro"/>
</dbReference>
<evidence type="ECO:0000313" key="17">
    <source>
        <dbReference type="RefSeq" id="XP_013385388.1"/>
    </source>
</evidence>
<evidence type="ECO:0000256" key="2">
    <source>
        <dbReference type="ARBA" id="ARBA00004922"/>
    </source>
</evidence>
<keyword evidence="5 12" id="KW-0808">Transferase</keyword>
<comment type="subcellular location">
    <subcellularLocation>
        <location evidence="1">Golgi apparatus membrane</location>
        <topology evidence="1">Single-pass type II membrane protein</topology>
    </subcellularLocation>
    <subcellularLocation>
        <location evidence="12">Golgi apparatus</location>
        <location evidence="12">Golgi stack membrane</location>
        <topology evidence="12">Single-pass type II membrane protein</topology>
    </subcellularLocation>
</comment>
<evidence type="ECO:0000256" key="7">
    <source>
        <dbReference type="ARBA" id="ARBA00022968"/>
    </source>
</evidence>
<comment type="similarity">
    <text evidence="3 12">Belongs to the glycosyltransferase 10 family.</text>
</comment>
<keyword evidence="9 12" id="KW-0333">Golgi apparatus</keyword>
<dbReference type="InParanoid" id="A0A1S3HH28"/>
<feature type="transmembrane region" description="Helical" evidence="12">
    <location>
        <begin position="7"/>
        <end position="27"/>
    </location>
</feature>
<dbReference type="OrthoDB" id="427096at2759"/>
<keyword evidence="11" id="KW-0325">Glycoprotein</keyword>
<dbReference type="PANTHER" id="PTHR48438:SF1">
    <property type="entry name" value="ALPHA-(1,3)-FUCOSYLTRANSFERASE C-RELATED"/>
    <property type="match status" value="1"/>
</dbReference>
<dbReference type="SUPFAM" id="SSF53756">
    <property type="entry name" value="UDP-Glycosyltransferase/glycogen phosphorylase"/>
    <property type="match status" value="1"/>
</dbReference>
<evidence type="ECO:0000313" key="16">
    <source>
        <dbReference type="Proteomes" id="UP000085678"/>
    </source>
</evidence>
<keyword evidence="16" id="KW-1185">Reference proteome</keyword>
<dbReference type="RefSeq" id="XP_013385388.1">
    <property type="nucleotide sequence ID" value="XM_013529934.1"/>
</dbReference>
<proteinExistence type="inferred from homology"/>
<evidence type="ECO:0000256" key="11">
    <source>
        <dbReference type="ARBA" id="ARBA00023180"/>
    </source>
</evidence>
<dbReference type="KEGG" id="lak:106155217"/>
<dbReference type="Pfam" id="PF00852">
    <property type="entry name" value="Glyco_transf_10"/>
    <property type="match status" value="1"/>
</dbReference>
<dbReference type="InterPro" id="IPR001503">
    <property type="entry name" value="Glyco_trans_10"/>
</dbReference>
<dbReference type="Pfam" id="PF17039">
    <property type="entry name" value="Glyco_tran_10_N"/>
    <property type="match status" value="1"/>
</dbReference>
<evidence type="ECO:0000256" key="10">
    <source>
        <dbReference type="ARBA" id="ARBA00023136"/>
    </source>
</evidence>
<dbReference type="InterPro" id="IPR031481">
    <property type="entry name" value="Glyco_tran_10_N"/>
</dbReference>
<evidence type="ECO:0000256" key="4">
    <source>
        <dbReference type="ARBA" id="ARBA00022676"/>
    </source>
</evidence>
<evidence type="ECO:0000256" key="12">
    <source>
        <dbReference type="RuleBase" id="RU003832"/>
    </source>
</evidence>
<feature type="compositionally biased region" description="Basic residues" evidence="13">
    <location>
        <begin position="374"/>
        <end position="388"/>
    </location>
</feature>
<organism evidence="16 17">
    <name type="scientific">Lingula anatina</name>
    <name type="common">Brachiopod</name>
    <name type="synonym">Lingula unguis</name>
    <dbReference type="NCBI Taxonomy" id="7574"/>
    <lineage>
        <taxon>Eukaryota</taxon>
        <taxon>Metazoa</taxon>
        <taxon>Spiralia</taxon>
        <taxon>Lophotrochozoa</taxon>
        <taxon>Brachiopoda</taxon>
        <taxon>Linguliformea</taxon>
        <taxon>Lingulata</taxon>
        <taxon>Lingulida</taxon>
        <taxon>Linguloidea</taxon>
        <taxon>Lingulidae</taxon>
        <taxon>Lingula</taxon>
    </lineage>
</organism>
<dbReference type="Gene3D" id="3.40.50.11660">
    <property type="entry name" value="Glycosyl transferase family 10, C-terminal domain"/>
    <property type="match status" value="1"/>
</dbReference>
<sequence>MRVKLSYFYALIFTASAISIYVAFWGAKHLNEASIHASLSPSYNDFDISREKIILYWGSTIPKRCDYFTFTKTGPSFEDLNCPVNNCVWTDDKTKVKEADAVLFFDHCLGEVKPPERNPRGRWVFVDHESPCNSFRYLDKWDGLFNWTMTYTKDSDIFSPSLHFVNLPNHGDYPLLSRERSLSITRGKSKLVAWMVSHCTTHSRREEYVKELQKYIPVDVYGKCGPLVCKKGDTRCSEESLNNDYKFYLVFENSLAKDYVSEKFYTRLHLNVMLITRSGANFSRLGIPDALHIDTRDFKSPKDLAEYLKRLDKDDESYAALLRAKANHRYKILNSRYSYCDLCKKLNDPNEPRKSYSAAEIRNQHGFCVSPHNLRPRGRSRQPRGRHA</sequence>
<gene>
    <name evidence="17" type="primary">LOC106155217</name>
</gene>
<evidence type="ECO:0000256" key="13">
    <source>
        <dbReference type="SAM" id="MobiDB-lite"/>
    </source>
</evidence>
<accession>A0A1S3HH28</accession>
<reference evidence="17" key="1">
    <citation type="submission" date="2025-08" db="UniProtKB">
        <authorList>
            <consortium name="RefSeq"/>
        </authorList>
    </citation>
    <scope>IDENTIFICATION</scope>
    <source>
        <tissue evidence="17">Gonads</tissue>
    </source>
</reference>
<feature type="domain" description="Fucosyltransferase C-terminal" evidence="14">
    <location>
        <begin position="187"/>
        <end position="357"/>
    </location>
</feature>
<dbReference type="GO" id="GO:0032580">
    <property type="term" value="C:Golgi cisterna membrane"/>
    <property type="evidence" value="ECO:0007669"/>
    <property type="project" value="UniProtKB-SubCell"/>
</dbReference>
<name>A0A1S3HH28_LINAN</name>
<evidence type="ECO:0000259" key="15">
    <source>
        <dbReference type="Pfam" id="PF17039"/>
    </source>
</evidence>
<dbReference type="AlphaFoldDB" id="A0A1S3HH28"/>